<protein>
    <submittedName>
        <fullName evidence="1">Uncharacterized protein</fullName>
    </submittedName>
</protein>
<dbReference type="RefSeq" id="WP_145257875.1">
    <property type="nucleotide sequence ID" value="NZ_CP036279.1"/>
</dbReference>
<evidence type="ECO:0000313" key="1">
    <source>
        <dbReference type="EMBL" id="QDU61262.1"/>
    </source>
</evidence>
<dbReference type="EMBL" id="CP036279">
    <property type="protein sequence ID" value="QDU61262.1"/>
    <property type="molecule type" value="Genomic_DNA"/>
</dbReference>
<evidence type="ECO:0000313" key="2">
    <source>
        <dbReference type="Proteomes" id="UP000317093"/>
    </source>
</evidence>
<dbReference type="AlphaFoldDB" id="A0A518B2U2"/>
<dbReference type="Proteomes" id="UP000317093">
    <property type="component" value="Chromosome"/>
</dbReference>
<proteinExistence type="predicted"/>
<keyword evidence="2" id="KW-1185">Reference proteome</keyword>
<reference evidence="1 2" key="1">
    <citation type="submission" date="2019-02" db="EMBL/GenBank/DDBJ databases">
        <title>Deep-cultivation of Planctomycetes and their phenomic and genomic characterization uncovers novel biology.</title>
        <authorList>
            <person name="Wiegand S."/>
            <person name="Jogler M."/>
            <person name="Boedeker C."/>
            <person name="Pinto D."/>
            <person name="Vollmers J."/>
            <person name="Rivas-Marin E."/>
            <person name="Kohn T."/>
            <person name="Peeters S.H."/>
            <person name="Heuer A."/>
            <person name="Rast P."/>
            <person name="Oberbeckmann S."/>
            <person name="Bunk B."/>
            <person name="Jeske O."/>
            <person name="Meyerdierks A."/>
            <person name="Storesund J.E."/>
            <person name="Kallscheuer N."/>
            <person name="Luecker S."/>
            <person name="Lage O.M."/>
            <person name="Pohl T."/>
            <person name="Merkel B.J."/>
            <person name="Hornburger P."/>
            <person name="Mueller R.-W."/>
            <person name="Bruemmer F."/>
            <person name="Labrenz M."/>
            <person name="Spormann A.M."/>
            <person name="Op den Camp H."/>
            <person name="Overmann J."/>
            <person name="Amann R."/>
            <person name="Jetten M.S.M."/>
            <person name="Mascher T."/>
            <person name="Medema M.H."/>
            <person name="Devos D.P."/>
            <person name="Kaster A.-K."/>
            <person name="Ovreas L."/>
            <person name="Rohde M."/>
            <person name="Galperin M.Y."/>
            <person name="Jogler C."/>
        </authorList>
    </citation>
    <scope>NUCLEOTIDE SEQUENCE [LARGE SCALE GENOMIC DNA]</scope>
    <source>
        <strain evidence="1 2">Pan216</strain>
    </source>
</reference>
<sequence length="64" mass="7154">MSEEEIIAAKQTVIDLLKESLEKADIGIKPIDTTLDETGLEIEVDTGDAHWGWWTIELTTEDVP</sequence>
<gene>
    <name evidence="1" type="ORF">Pan216_21160</name>
</gene>
<organism evidence="1 2">
    <name type="scientific">Kolteria novifilia</name>
    <dbReference type="NCBI Taxonomy" id="2527975"/>
    <lineage>
        <taxon>Bacteria</taxon>
        <taxon>Pseudomonadati</taxon>
        <taxon>Planctomycetota</taxon>
        <taxon>Planctomycetia</taxon>
        <taxon>Kolteriales</taxon>
        <taxon>Kolteriaceae</taxon>
        <taxon>Kolteria</taxon>
    </lineage>
</organism>
<dbReference type="KEGG" id="knv:Pan216_21160"/>
<name>A0A518B2U2_9BACT</name>
<accession>A0A518B2U2</accession>